<evidence type="ECO:0000259" key="10">
    <source>
        <dbReference type="Pfam" id="PF07732"/>
    </source>
</evidence>
<keyword evidence="7" id="KW-0732">Signal</keyword>
<reference evidence="11 12" key="1">
    <citation type="submission" date="2014-02" db="EMBL/GenBank/DDBJ databases">
        <title>Transposable element dynamics among asymbiotic and ectomycorrhizal Amanita fungi.</title>
        <authorList>
            <consortium name="DOE Joint Genome Institute"/>
            <person name="Hess J."/>
            <person name="Skrede I."/>
            <person name="Wolfe B."/>
            <person name="LaButti K."/>
            <person name="Ohm R.A."/>
            <person name="Grigoriev I.V."/>
            <person name="Pringle A."/>
        </authorList>
    </citation>
    <scope>NUCLEOTIDE SEQUENCE [LARGE SCALE GENOMIC DNA]</scope>
    <source>
        <strain evidence="11 12">SKay4041</strain>
    </source>
</reference>
<dbReference type="EMBL" id="KZ302134">
    <property type="protein sequence ID" value="PFH47104.1"/>
    <property type="molecule type" value="Genomic_DNA"/>
</dbReference>
<evidence type="ECO:0000256" key="4">
    <source>
        <dbReference type="ARBA" id="ARBA00023008"/>
    </source>
</evidence>
<keyword evidence="3" id="KW-0560">Oxidoreductase</keyword>
<feature type="domain" description="Plastocyanin-like" evidence="10">
    <location>
        <begin position="34"/>
        <end position="153"/>
    </location>
</feature>
<dbReference type="GO" id="GO:0005507">
    <property type="term" value="F:copper ion binding"/>
    <property type="evidence" value="ECO:0007669"/>
    <property type="project" value="InterPro"/>
</dbReference>
<dbReference type="Proteomes" id="UP000242287">
    <property type="component" value="Unassembled WGS sequence"/>
</dbReference>
<dbReference type="FunFam" id="2.60.40.420:FF:000045">
    <property type="entry name" value="Laccase 2"/>
    <property type="match status" value="1"/>
</dbReference>
<keyword evidence="5" id="KW-1015">Disulfide bond</keyword>
<gene>
    <name evidence="11" type="ORF">AMATHDRAFT_152937</name>
</gene>
<evidence type="ECO:0000256" key="1">
    <source>
        <dbReference type="ARBA" id="ARBA00010609"/>
    </source>
</evidence>
<dbReference type="PROSITE" id="PS00079">
    <property type="entry name" value="MULTICOPPER_OXIDASE1"/>
    <property type="match status" value="1"/>
</dbReference>
<dbReference type="STRING" id="703135.A0A2A9NCQ9"/>
<evidence type="ECO:0000259" key="8">
    <source>
        <dbReference type="Pfam" id="PF00394"/>
    </source>
</evidence>
<dbReference type="InterPro" id="IPR011706">
    <property type="entry name" value="Cu-oxidase_C"/>
</dbReference>
<dbReference type="Pfam" id="PF07732">
    <property type="entry name" value="Cu-oxidase_3"/>
    <property type="match status" value="1"/>
</dbReference>
<dbReference type="GO" id="GO:0016491">
    <property type="term" value="F:oxidoreductase activity"/>
    <property type="evidence" value="ECO:0007669"/>
    <property type="project" value="UniProtKB-KW"/>
</dbReference>
<organism evidence="11 12">
    <name type="scientific">Amanita thiersii Skay4041</name>
    <dbReference type="NCBI Taxonomy" id="703135"/>
    <lineage>
        <taxon>Eukaryota</taxon>
        <taxon>Fungi</taxon>
        <taxon>Dikarya</taxon>
        <taxon>Basidiomycota</taxon>
        <taxon>Agaricomycotina</taxon>
        <taxon>Agaricomycetes</taxon>
        <taxon>Agaricomycetidae</taxon>
        <taxon>Agaricales</taxon>
        <taxon>Pluteineae</taxon>
        <taxon>Amanitaceae</taxon>
        <taxon>Amanita</taxon>
    </lineage>
</organism>
<proteinExistence type="inferred from homology"/>
<dbReference type="PANTHER" id="PTHR11709:SF511">
    <property type="entry name" value="LACCASE"/>
    <property type="match status" value="1"/>
</dbReference>
<comment type="similarity">
    <text evidence="1">Belongs to the multicopper oxidase family.</text>
</comment>
<dbReference type="PROSITE" id="PS00080">
    <property type="entry name" value="MULTICOPPER_OXIDASE2"/>
    <property type="match status" value="1"/>
</dbReference>
<evidence type="ECO:0000259" key="9">
    <source>
        <dbReference type="Pfam" id="PF07731"/>
    </source>
</evidence>
<protein>
    <submittedName>
        <fullName evidence="11">Multicopper oxidase</fullName>
    </submittedName>
</protein>
<dbReference type="PANTHER" id="PTHR11709">
    <property type="entry name" value="MULTI-COPPER OXIDASE"/>
    <property type="match status" value="1"/>
</dbReference>
<feature type="domain" description="Plastocyanin-like" evidence="9">
    <location>
        <begin position="370"/>
        <end position="492"/>
    </location>
</feature>
<dbReference type="AlphaFoldDB" id="A0A2A9NCQ9"/>
<accession>A0A2A9NCQ9</accession>
<dbReference type="OrthoDB" id="2121828at2759"/>
<dbReference type="SUPFAM" id="SSF49503">
    <property type="entry name" value="Cupredoxins"/>
    <property type="match status" value="3"/>
</dbReference>
<dbReference type="InterPro" id="IPR008972">
    <property type="entry name" value="Cupredoxin"/>
</dbReference>
<feature type="domain" description="Plastocyanin-like" evidence="8">
    <location>
        <begin position="168"/>
        <end position="318"/>
    </location>
</feature>
<dbReference type="InterPro" id="IPR011707">
    <property type="entry name" value="Cu-oxidase-like_N"/>
</dbReference>
<evidence type="ECO:0000256" key="2">
    <source>
        <dbReference type="ARBA" id="ARBA00022723"/>
    </source>
</evidence>
<sequence>MKLSFATFATLAVHLAAASPAVDTTTKRVILDVVNTQLAPDGVTRNVVTANGQYPGPPITATKGQTLSVTVNNKLTLTNMRVSTSLGLDGLFVNTRNAFFEGTPFVNTCPLPPNTSFTYEYPLNQQTGTFWYHSELGVQYTDGFRGPLVVYDPLDPHAHLYDVDDLSTIIQLGDWWQTESLTLLAGYVATGVVPVSDTGTVNGAGRFNGGPEVPWSVINVAQGRRYRFRVINESVRNVFTFSIDSHTMTVIEADGVETQPLEIDSMQMLAGQRYSVVVKADQPVANYWINAPFTGGNPAVNPHQNGTLSRAILRYKGAPAADPTTPLTSGPSNNPLIEANLRPPEPDVILTLNLVVTAGKAIWNVNNVSYVSPTVPTLAKVLAGPVDATTFDVTENTFILPANKTVQIVFPETDDDDAHPFHLHGNNFWLIKSQTSPDENTINPIRRDIAGVGGTGTTIRFRTDNPGPWFFHCHIFWHKQAGLATVMLQDPDTVNAETVPNAAWDALCPAYNNLPEDQK</sequence>
<dbReference type="InterPro" id="IPR045087">
    <property type="entry name" value="Cu-oxidase_fam"/>
</dbReference>
<keyword evidence="2" id="KW-0479">Metal-binding</keyword>
<evidence type="ECO:0000256" key="5">
    <source>
        <dbReference type="ARBA" id="ARBA00023157"/>
    </source>
</evidence>
<evidence type="ECO:0000256" key="3">
    <source>
        <dbReference type="ARBA" id="ARBA00023002"/>
    </source>
</evidence>
<keyword evidence="6" id="KW-0325">Glycoprotein</keyword>
<dbReference type="InterPro" id="IPR001117">
    <property type="entry name" value="Cu-oxidase_2nd"/>
</dbReference>
<feature type="chain" id="PRO_5012450965" evidence="7">
    <location>
        <begin position="19"/>
        <end position="519"/>
    </location>
</feature>
<evidence type="ECO:0000256" key="6">
    <source>
        <dbReference type="ARBA" id="ARBA00023180"/>
    </source>
</evidence>
<keyword evidence="4" id="KW-0186">Copper</keyword>
<dbReference type="CDD" id="cd13903">
    <property type="entry name" value="CuRO_3_Tv-LCC_like"/>
    <property type="match status" value="1"/>
</dbReference>
<evidence type="ECO:0000313" key="12">
    <source>
        <dbReference type="Proteomes" id="UP000242287"/>
    </source>
</evidence>
<evidence type="ECO:0000313" key="11">
    <source>
        <dbReference type="EMBL" id="PFH47104.1"/>
    </source>
</evidence>
<feature type="signal peptide" evidence="7">
    <location>
        <begin position="1"/>
        <end position="18"/>
    </location>
</feature>
<dbReference type="Pfam" id="PF00394">
    <property type="entry name" value="Cu-oxidase"/>
    <property type="match status" value="1"/>
</dbReference>
<dbReference type="SMR" id="A0A2A9NCQ9"/>
<dbReference type="Gene3D" id="2.60.40.420">
    <property type="entry name" value="Cupredoxins - blue copper proteins"/>
    <property type="match status" value="3"/>
</dbReference>
<dbReference type="InterPro" id="IPR002355">
    <property type="entry name" value="Cu_oxidase_Cu_BS"/>
</dbReference>
<keyword evidence="12" id="KW-1185">Reference proteome</keyword>
<dbReference type="InterPro" id="IPR033138">
    <property type="entry name" value="Cu_oxidase_CS"/>
</dbReference>
<evidence type="ECO:0000256" key="7">
    <source>
        <dbReference type="SAM" id="SignalP"/>
    </source>
</evidence>
<dbReference type="Pfam" id="PF07731">
    <property type="entry name" value="Cu-oxidase_2"/>
    <property type="match status" value="1"/>
</dbReference>
<name>A0A2A9NCQ9_9AGAR</name>